<dbReference type="Proteomes" id="UP000215509">
    <property type="component" value="Unassembled WGS sequence"/>
</dbReference>
<evidence type="ECO:0000313" key="1">
    <source>
        <dbReference type="EMBL" id="OXM85632.1"/>
    </source>
</evidence>
<sequence>MRFAKKCAQFIGDHVEIFSGNHFIEGQLVGANSSVLFVKTESTGYAPEPQIAHVVSTKIGYIRILSE</sequence>
<evidence type="ECO:0000313" key="2">
    <source>
        <dbReference type="Proteomes" id="UP000215509"/>
    </source>
</evidence>
<proteinExistence type="predicted"/>
<dbReference type="RefSeq" id="WP_094015623.1">
    <property type="nucleotide sequence ID" value="NZ_NMQW01000020.1"/>
</dbReference>
<evidence type="ECO:0008006" key="3">
    <source>
        <dbReference type="Google" id="ProtNLM"/>
    </source>
</evidence>
<keyword evidence="2" id="KW-1185">Reference proteome</keyword>
<dbReference type="EMBL" id="NMQW01000020">
    <property type="protein sequence ID" value="OXM85632.1"/>
    <property type="molecule type" value="Genomic_DNA"/>
</dbReference>
<protein>
    <recommendedName>
        <fullName evidence="3">DUF2642 domain-containing protein</fullName>
    </recommendedName>
</protein>
<organism evidence="1 2">
    <name type="scientific">Paenibacillus rigui</name>
    <dbReference type="NCBI Taxonomy" id="554312"/>
    <lineage>
        <taxon>Bacteria</taxon>
        <taxon>Bacillati</taxon>
        <taxon>Bacillota</taxon>
        <taxon>Bacilli</taxon>
        <taxon>Bacillales</taxon>
        <taxon>Paenibacillaceae</taxon>
        <taxon>Paenibacillus</taxon>
    </lineage>
</organism>
<name>A0A229UQC4_9BACL</name>
<dbReference type="OrthoDB" id="2627454at2"/>
<gene>
    <name evidence="1" type="ORF">CF651_14700</name>
</gene>
<dbReference type="AlphaFoldDB" id="A0A229UQC4"/>
<comment type="caution">
    <text evidence="1">The sequence shown here is derived from an EMBL/GenBank/DDBJ whole genome shotgun (WGS) entry which is preliminary data.</text>
</comment>
<accession>A0A229UQC4</accession>
<reference evidence="1 2" key="1">
    <citation type="submission" date="2017-07" db="EMBL/GenBank/DDBJ databases">
        <title>Genome sequencing and assembly of Paenibacillus rigui.</title>
        <authorList>
            <person name="Mayilraj S."/>
        </authorList>
    </citation>
    <scope>NUCLEOTIDE SEQUENCE [LARGE SCALE GENOMIC DNA]</scope>
    <source>
        <strain evidence="1 2">JCM 16352</strain>
    </source>
</reference>